<comment type="caution">
    <text evidence="2">The sequence shown here is derived from an EMBL/GenBank/DDBJ whole genome shotgun (WGS) entry which is preliminary data.</text>
</comment>
<dbReference type="SUPFAM" id="SSF140931">
    <property type="entry name" value="Fic-like"/>
    <property type="match status" value="1"/>
</dbReference>
<dbReference type="Proteomes" id="UP001496720">
    <property type="component" value="Unassembled WGS sequence"/>
</dbReference>
<evidence type="ECO:0000259" key="1">
    <source>
        <dbReference type="PROSITE" id="PS51459"/>
    </source>
</evidence>
<dbReference type="InterPro" id="IPR006440">
    <property type="entry name" value="Doc"/>
</dbReference>
<accession>A0ABV1T2D5</accession>
<keyword evidence="3" id="KW-1185">Reference proteome</keyword>
<evidence type="ECO:0000313" key="3">
    <source>
        <dbReference type="Proteomes" id="UP001496720"/>
    </source>
</evidence>
<dbReference type="Gene3D" id="1.20.120.1870">
    <property type="entry name" value="Fic/DOC protein, Fido domain"/>
    <property type="match status" value="1"/>
</dbReference>
<evidence type="ECO:0000313" key="2">
    <source>
        <dbReference type="EMBL" id="MER6168148.1"/>
    </source>
</evidence>
<dbReference type="RefSeq" id="WP_352149532.1">
    <property type="nucleotide sequence ID" value="NZ_JBEOZY010000036.1"/>
</dbReference>
<feature type="domain" description="Fido" evidence="1">
    <location>
        <begin position="7"/>
        <end position="129"/>
    </location>
</feature>
<protein>
    <submittedName>
        <fullName evidence="2">Fic family protein</fullName>
    </submittedName>
</protein>
<name>A0ABV1T2D5_9ACTN</name>
<dbReference type="EMBL" id="JBEOZY010000036">
    <property type="protein sequence ID" value="MER6168148.1"/>
    <property type="molecule type" value="Genomic_DNA"/>
</dbReference>
<dbReference type="PANTHER" id="PTHR39426:SF1">
    <property type="entry name" value="HOMOLOGY TO DEATH-ON-CURING PROTEIN OF PHAGE P1"/>
    <property type="match status" value="1"/>
</dbReference>
<sequence>MTGVRHIQIDEILTIARTVNGTEHSVRDMGLLVSAIERPRTNVFGVELYPAPHEQAAALLHSVARNHALIDGNKRTAWLAMRVFLRFNGVSASTAPPPVSVAGPFVEDVAQDDIDVPVIAKRLAVWFPMSECCAGSHGVTDR</sequence>
<organism evidence="2 3">
    <name type="scientific">Streptomyces violaceorubidus</name>
    <dbReference type="NCBI Taxonomy" id="284042"/>
    <lineage>
        <taxon>Bacteria</taxon>
        <taxon>Bacillati</taxon>
        <taxon>Actinomycetota</taxon>
        <taxon>Actinomycetes</taxon>
        <taxon>Kitasatosporales</taxon>
        <taxon>Streptomycetaceae</taxon>
        <taxon>Streptomyces</taxon>
    </lineage>
</organism>
<dbReference type="PROSITE" id="PS51459">
    <property type="entry name" value="FIDO"/>
    <property type="match status" value="1"/>
</dbReference>
<dbReference type="InterPro" id="IPR003812">
    <property type="entry name" value="Fido"/>
</dbReference>
<reference evidence="2 3" key="1">
    <citation type="submission" date="2024-06" db="EMBL/GenBank/DDBJ databases">
        <title>The Natural Products Discovery Center: Release of the First 8490 Sequenced Strains for Exploring Actinobacteria Biosynthetic Diversity.</title>
        <authorList>
            <person name="Kalkreuter E."/>
            <person name="Kautsar S.A."/>
            <person name="Yang D."/>
            <person name="Bader C.D."/>
            <person name="Teijaro C.N."/>
            <person name="Fluegel L."/>
            <person name="Davis C.M."/>
            <person name="Simpson J.R."/>
            <person name="Lauterbach L."/>
            <person name="Steele A.D."/>
            <person name="Gui C."/>
            <person name="Meng S."/>
            <person name="Li G."/>
            <person name="Viehrig K."/>
            <person name="Ye F."/>
            <person name="Su P."/>
            <person name="Kiefer A.F."/>
            <person name="Nichols A."/>
            <person name="Cepeda A.J."/>
            <person name="Yan W."/>
            <person name="Fan B."/>
            <person name="Jiang Y."/>
            <person name="Adhikari A."/>
            <person name="Zheng C.-J."/>
            <person name="Schuster L."/>
            <person name="Cowan T.M."/>
            <person name="Smanski M.J."/>
            <person name="Chevrette M.G."/>
            <person name="De Carvalho L.P.S."/>
            <person name="Shen B."/>
        </authorList>
    </citation>
    <scope>NUCLEOTIDE SEQUENCE [LARGE SCALE GENOMIC DNA]</scope>
    <source>
        <strain evidence="2 3">NPDC001615</strain>
    </source>
</reference>
<gene>
    <name evidence="2" type="ORF">ABT188_26960</name>
</gene>
<dbReference type="InterPro" id="IPR036597">
    <property type="entry name" value="Fido-like_dom_sf"/>
</dbReference>
<dbReference type="PANTHER" id="PTHR39426">
    <property type="entry name" value="HOMOLOGY TO DEATH-ON-CURING PROTEIN OF PHAGE P1"/>
    <property type="match status" value="1"/>
</dbReference>
<proteinExistence type="predicted"/>
<dbReference type="Pfam" id="PF02661">
    <property type="entry name" value="Fic"/>
    <property type="match status" value="1"/>
</dbReference>
<dbReference type="InterPro" id="IPR053737">
    <property type="entry name" value="Type_II_TA_Toxin"/>
</dbReference>